<dbReference type="InterPro" id="IPR000073">
    <property type="entry name" value="AB_hydrolase_1"/>
</dbReference>
<feature type="domain" description="AB hydrolase-1" evidence="2">
    <location>
        <begin position="60"/>
        <end position="292"/>
    </location>
</feature>
<dbReference type="Gene3D" id="3.40.50.1820">
    <property type="entry name" value="alpha/beta hydrolase"/>
    <property type="match status" value="1"/>
</dbReference>
<comment type="caution">
    <text evidence="3">The sequence shown here is derived from an EMBL/GenBank/DDBJ whole genome shotgun (WGS) entry which is preliminary data.</text>
</comment>
<protein>
    <recommendedName>
        <fullName evidence="2">AB hydrolase-1 domain-containing protein</fullName>
    </recommendedName>
</protein>
<evidence type="ECO:0000259" key="2">
    <source>
        <dbReference type="Pfam" id="PF00561"/>
    </source>
</evidence>
<dbReference type="Proteomes" id="UP001141552">
    <property type="component" value="Unassembled WGS sequence"/>
</dbReference>
<proteinExistence type="predicted"/>
<reference evidence="3" key="2">
    <citation type="journal article" date="2023" name="Plants (Basel)">
        <title>Annotation of the Turnera subulata (Passifloraceae) Draft Genome Reveals the S-Locus Evolved after the Divergence of Turneroideae from Passifloroideae in a Stepwise Manner.</title>
        <authorList>
            <person name="Henning P.M."/>
            <person name="Roalson E.H."/>
            <person name="Mir W."/>
            <person name="McCubbin A.G."/>
            <person name="Shore J.S."/>
        </authorList>
    </citation>
    <scope>NUCLEOTIDE SEQUENCE</scope>
    <source>
        <strain evidence="3">F60SS</strain>
    </source>
</reference>
<reference evidence="3" key="1">
    <citation type="submission" date="2022-02" db="EMBL/GenBank/DDBJ databases">
        <authorList>
            <person name="Henning P.M."/>
            <person name="McCubbin A.G."/>
            <person name="Shore J.S."/>
        </authorList>
    </citation>
    <scope>NUCLEOTIDE SEQUENCE</scope>
    <source>
        <strain evidence="3">F60SS</strain>
        <tissue evidence="3">Leaves</tissue>
    </source>
</reference>
<dbReference type="EMBL" id="JAKUCV010002116">
    <property type="protein sequence ID" value="KAJ4843901.1"/>
    <property type="molecule type" value="Genomic_DNA"/>
</dbReference>
<evidence type="ECO:0000256" key="1">
    <source>
        <dbReference type="SAM" id="SignalP"/>
    </source>
</evidence>
<dbReference type="PRINTS" id="PR00111">
    <property type="entry name" value="ABHYDROLASE"/>
</dbReference>
<feature type="chain" id="PRO_5040313466" description="AB hydrolase-1 domain-containing protein" evidence="1">
    <location>
        <begin position="22"/>
        <end position="314"/>
    </location>
</feature>
<dbReference type="AlphaFoldDB" id="A0A9Q0JIK9"/>
<feature type="signal peptide" evidence="1">
    <location>
        <begin position="1"/>
        <end position="21"/>
    </location>
</feature>
<evidence type="ECO:0000313" key="4">
    <source>
        <dbReference type="Proteomes" id="UP001141552"/>
    </source>
</evidence>
<sequence length="314" mass="35615">MLNTLAIYMPVLHSLLKLAGMSPLSVEIEPGTIIHFWVPTETSKTKTKTPSKPDKKPVKPVVVFLHPFGFDGILTWQFQVLALARKYAVYVPDFLFFGRSITDRTERSASFQAECMAKGLGKLGVEKCTLVGLSYGGMVGFKMAEMFPDLVHSLVVSCSVMALTESITRYGLERLGFSSWAELLLPDTVKGLKELIEISTHNFFRIPSFVCRHILEIMFDNRKERAELLEALITPDKDFNIPNYPQKIHLLWGVNDKIFNMEVANNLKEQLEGKVTLHCIENAGHMVPIERPWVYNRHLKKILASLYEKGNQES</sequence>
<accession>A0A9Q0JIK9</accession>
<dbReference type="InterPro" id="IPR052370">
    <property type="entry name" value="Meta-cleavage_hydrolase"/>
</dbReference>
<keyword evidence="1" id="KW-0732">Signal</keyword>
<dbReference type="SUPFAM" id="SSF53474">
    <property type="entry name" value="alpha/beta-Hydrolases"/>
    <property type="match status" value="1"/>
</dbReference>
<dbReference type="PANTHER" id="PTHR43139">
    <property type="entry name" value="SI:DKEY-122A22.2"/>
    <property type="match status" value="1"/>
</dbReference>
<gene>
    <name evidence="3" type="ORF">Tsubulata_040137</name>
</gene>
<keyword evidence="4" id="KW-1185">Reference proteome</keyword>
<evidence type="ECO:0000313" key="3">
    <source>
        <dbReference type="EMBL" id="KAJ4843901.1"/>
    </source>
</evidence>
<organism evidence="3 4">
    <name type="scientific">Turnera subulata</name>
    <dbReference type="NCBI Taxonomy" id="218843"/>
    <lineage>
        <taxon>Eukaryota</taxon>
        <taxon>Viridiplantae</taxon>
        <taxon>Streptophyta</taxon>
        <taxon>Embryophyta</taxon>
        <taxon>Tracheophyta</taxon>
        <taxon>Spermatophyta</taxon>
        <taxon>Magnoliopsida</taxon>
        <taxon>eudicotyledons</taxon>
        <taxon>Gunneridae</taxon>
        <taxon>Pentapetalae</taxon>
        <taxon>rosids</taxon>
        <taxon>fabids</taxon>
        <taxon>Malpighiales</taxon>
        <taxon>Passifloraceae</taxon>
        <taxon>Turnera</taxon>
    </lineage>
</organism>
<dbReference type="InterPro" id="IPR029058">
    <property type="entry name" value="AB_hydrolase_fold"/>
</dbReference>
<dbReference type="OrthoDB" id="6431331at2759"/>
<name>A0A9Q0JIK9_9ROSI</name>
<dbReference type="Pfam" id="PF00561">
    <property type="entry name" value="Abhydrolase_1"/>
    <property type="match status" value="1"/>
</dbReference>
<dbReference type="PANTHER" id="PTHR43139:SF22">
    <property type="entry name" value="AB HYDROLASE-1 DOMAIN-CONTAINING PROTEIN"/>
    <property type="match status" value="1"/>
</dbReference>